<feature type="compositionally biased region" description="Polar residues" evidence="12">
    <location>
        <begin position="165"/>
        <end position="178"/>
    </location>
</feature>
<feature type="domain" description="C2H2-type" evidence="13">
    <location>
        <begin position="510"/>
        <end position="532"/>
    </location>
</feature>
<evidence type="ECO:0000256" key="2">
    <source>
        <dbReference type="ARBA" id="ARBA00006991"/>
    </source>
</evidence>
<feature type="compositionally biased region" description="Low complexity" evidence="12">
    <location>
        <begin position="379"/>
        <end position="394"/>
    </location>
</feature>
<feature type="compositionally biased region" description="Low complexity" evidence="12">
    <location>
        <begin position="44"/>
        <end position="73"/>
    </location>
</feature>
<comment type="similarity">
    <text evidence="2">Belongs to the krueppel C2H2-type zinc-finger protein family.</text>
</comment>
<keyword evidence="9" id="KW-0804">Transcription</keyword>
<feature type="region of interest" description="Disordered" evidence="12">
    <location>
        <begin position="660"/>
        <end position="683"/>
    </location>
</feature>
<keyword evidence="3" id="KW-0479">Metal-binding</keyword>
<evidence type="ECO:0000256" key="1">
    <source>
        <dbReference type="ARBA" id="ARBA00004123"/>
    </source>
</evidence>
<evidence type="ECO:0000256" key="11">
    <source>
        <dbReference type="PROSITE-ProRule" id="PRU00042"/>
    </source>
</evidence>
<feature type="compositionally biased region" description="Polar residues" evidence="12">
    <location>
        <begin position="403"/>
        <end position="443"/>
    </location>
</feature>
<feature type="compositionally biased region" description="Polar residues" evidence="12">
    <location>
        <begin position="362"/>
        <end position="378"/>
    </location>
</feature>
<gene>
    <name evidence="14" type="ORF">DC041_0005513</name>
</gene>
<dbReference type="InterPro" id="IPR036236">
    <property type="entry name" value="Znf_C2H2_sf"/>
</dbReference>
<comment type="subcellular location">
    <subcellularLocation>
        <location evidence="1">Nucleus</location>
    </subcellularLocation>
</comment>
<dbReference type="InterPro" id="IPR013087">
    <property type="entry name" value="Znf_C2H2_type"/>
</dbReference>
<feature type="domain" description="C2H2-type" evidence="13">
    <location>
        <begin position="482"/>
        <end position="509"/>
    </location>
</feature>
<dbReference type="GO" id="GO:0003677">
    <property type="term" value="F:DNA binding"/>
    <property type="evidence" value="ECO:0007669"/>
    <property type="project" value="UniProtKB-KW"/>
</dbReference>
<feature type="domain" description="C2H2-type" evidence="13">
    <location>
        <begin position="738"/>
        <end position="765"/>
    </location>
</feature>
<feature type="compositionally biased region" description="Low complexity" evidence="12">
    <location>
        <begin position="988"/>
        <end position="1009"/>
    </location>
</feature>
<dbReference type="AlphaFoldDB" id="A0A430QGN2"/>
<feature type="domain" description="C2H2-type" evidence="13">
    <location>
        <begin position="454"/>
        <end position="481"/>
    </location>
</feature>
<feature type="domain" description="C2H2-type" evidence="13">
    <location>
        <begin position="539"/>
        <end position="567"/>
    </location>
</feature>
<feature type="domain" description="C2H2-type" evidence="13">
    <location>
        <begin position="794"/>
        <end position="821"/>
    </location>
</feature>
<feature type="compositionally biased region" description="Basic residues" evidence="12">
    <location>
        <begin position="670"/>
        <end position="680"/>
    </location>
</feature>
<dbReference type="STRING" id="6184.A0A430QGN2"/>
<feature type="region of interest" description="Disordered" evidence="12">
    <location>
        <begin position="44"/>
        <end position="78"/>
    </location>
</feature>
<evidence type="ECO:0000256" key="3">
    <source>
        <dbReference type="ARBA" id="ARBA00022723"/>
    </source>
</evidence>
<dbReference type="Proteomes" id="UP000290809">
    <property type="component" value="Unassembled WGS sequence"/>
</dbReference>
<accession>A0A430QGN2</accession>
<evidence type="ECO:0000256" key="7">
    <source>
        <dbReference type="ARBA" id="ARBA00023015"/>
    </source>
</evidence>
<comment type="caution">
    <text evidence="14">The sequence shown here is derived from an EMBL/GenBank/DDBJ whole genome shotgun (WGS) entry which is preliminary data.</text>
</comment>
<keyword evidence="6" id="KW-0862">Zinc</keyword>
<name>A0A430QGN2_SCHBO</name>
<protein>
    <recommendedName>
        <fullName evidence="13">C2H2-type domain-containing protein</fullName>
    </recommendedName>
</protein>
<feature type="region of interest" description="Disordered" evidence="12">
    <location>
        <begin position="165"/>
        <end position="187"/>
    </location>
</feature>
<dbReference type="GO" id="GO:0008270">
    <property type="term" value="F:zinc ion binding"/>
    <property type="evidence" value="ECO:0007669"/>
    <property type="project" value="UniProtKB-KW"/>
</dbReference>
<feature type="region of interest" description="Disordered" evidence="12">
    <location>
        <begin position="280"/>
        <end position="316"/>
    </location>
</feature>
<evidence type="ECO:0000256" key="8">
    <source>
        <dbReference type="ARBA" id="ARBA00023125"/>
    </source>
</evidence>
<keyword evidence="7" id="KW-0805">Transcription regulation</keyword>
<dbReference type="FunFam" id="3.30.160.60:FF:000446">
    <property type="entry name" value="Zinc finger protein"/>
    <property type="match status" value="2"/>
</dbReference>
<dbReference type="GO" id="GO:0005634">
    <property type="term" value="C:nucleus"/>
    <property type="evidence" value="ECO:0007669"/>
    <property type="project" value="UniProtKB-SubCell"/>
</dbReference>
<evidence type="ECO:0000256" key="9">
    <source>
        <dbReference type="ARBA" id="ARBA00023163"/>
    </source>
</evidence>
<evidence type="ECO:0000313" key="15">
    <source>
        <dbReference type="Proteomes" id="UP000290809"/>
    </source>
</evidence>
<dbReference type="PROSITE" id="PS00028">
    <property type="entry name" value="ZINC_FINGER_C2H2_1"/>
    <property type="match status" value="7"/>
</dbReference>
<evidence type="ECO:0000259" key="13">
    <source>
        <dbReference type="PROSITE" id="PS50157"/>
    </source>
</evidence>
<dbReference type="EMBL" id="QMKO01001750">
    <property type="protein sequence ID" value="RTG86850.1"/>
    <property type="molecule type" value="Genomic_DNA"/>
</dbReference>
<feature type="region of interest" description="Disordered" evidence="12">
    <location>
        <begin position="362"/>
        <end position="445"/>
    </location>
</feature>
<evidence type="ECO:0000256" key="5">
    <source>
        <dbReference type="ARBA" id="ARBA00022771"/>
    </source>
</evidence>
<dbReference type="FunFam" id="3.30.160.60:FF:000185">
    <property type="entry name" value="zinc finger protein 319"/>
    <property type="match status" value="1"/>
</dbReference>
<dbReference type="PANTHER" id="PTHR24379">
    <property type="entry name" value="KRAB AND ZINC FINGER DOMAIN-CONTAINING"/>
    <property type="match status" value="1"/>
</dbReference>
<keyword evidence="15" id="KW-1185">Reference proteome</keyword>
<keyword evidence="10" id="KW-0539">Nucleus</keyword>
<dbReference type="Gene3D" id="3.30.160.60">
    <property type="entry name" value="Classic Zinc Finger"/>
    <property type="match status" value="5"/>
</dbReference>
<evidence type="ECO:0000313" key="14">
    <source>
        <dbReference type="EMBL" id="RTG86850.1"/>
    </source>
</evidence>
<organism evidence="14 15">
    <name type="scientific">Schistosoma bovis</name>
    <name type="common">Blood fluke</name>
    <dbReference type="NCBI Taxonomy" id="6184"/>
    <lineage>
        <taxon>Eukaryota</taxon>
        <taxon>Metazoa</taxon>
        <taxon>Spiralia</taxon>
        <taxon>Lophotrochozoa</taxon>
        <taxon>Platyhelminthes</taxon>
        <taxon>Trematoda</taxon>
        <taxon>Digenea</taxon>
        <taxon>Strigeidida</taxon>
        <taxon>Schistosomatoidea</taxon>
        <taxon>Schistosomatidae</taxon>
        <taxon>Schistosoma</taxon>
    </lineage>
</organism>
<evidence type="ECO:0000256" key="10">
    <source>
        <dbReference type="ARBA" id="ARBA00023242"/>
    </source>
</evidence>
<dbReference type="SMART" id="SM00355">
    <property type="entry name" value="ZnF_C2H2"/>
    <property type="match status" value="7"/>
</dbReference>
<evidence type="ECO:0000256" key="4">
    <source>
        <dbReference type="ARBA" id="ARBA00022737"/>
    </source>
</evidence>
<sequence length="1162" mass="123243">MSSGGATSVVTMKATAAAFPQSNSQAQKQHSQNNLQPTNVFDQQIQLQQQQHQQHQQHLLQQQQLQHNPSQHSQLHRLSQPHLSASIHPVQSIAQNVVAASGHSTHPSVFPNAEFFQTLQQTAAAAALPTVLPYDQSQYIGQLMYFPYPTAAAAAANGLFNTGQSNDTTTHHMSIGSSTPGGSGAGNQATIINQASCHATAGQLLTGGLVSATPSGMMTLNNATGSNQVNNANHLFASGAGLVGIGGSGVGGASGSNAVSVSNSASLAPLFTTAHFYPHHHTQQTGQQQPQQQFQIHHSLQQPHHPHTSVHMQHVQTLTGHPGVHLQQQQQQSTAAVAAAAAAAAAATVLLPSSISSASQLNMLSSQQTHQPVHSTSQNHSNHNNNSNNNNNENLQKTEEKLQSTTPVHTPQKQSDQELLSQSTQLGTPSQGNNSSLDASSTTVKRDNNGTGHFVCGVCGREFGMRCRLIAHTRRHTGERPFPCADCGRAFSDRGNLQRHRYTHSSQPRFHCTVCGKSFRQASCLSNHRRFHCAGATGRPCPFCQRSFRSSSSLQMHIRWKHRADAAAAVAAAAAAAAANGSSSLSEAFTHLPGLTSYVTTATVNGIPTMSLNGSDLQNETLMSSTSLASSNVNSSNVSSLMAPITSNNGGRMDSILGTTTTTTNIGSPNKRKWRRKSKPKQAQNAFGKLTGDGLNLLAGINLSEGIDVNAAAAAAGAAAAAIGGPVPLDRKGRPCNYPCPACPRRFAFQCRLAAHLRCHTNIRPFICIDCGRAFTQRGYLVRHAAVHKLDRPFSCGLCDRSYKHYGSLVNHRRTHSKSSGNATNLGNLNLLSNLGTITSTNIGTLSSLEEVVSGALGQSHKTDSTSDTMNNQSTTTITLLPVSKVEEILPGDLNSSIQQVCLSSGSNILTVSEGQEQQQHNSEQVTSHQLTATAVWPILATGGGGGNVGINHVSQAQLIPSSIVQQQSRQAMVSGSHFSTITISPTQLAQPNQPSSSSSQQQQQQLPLVTAPRPPHLSQSTSTTMLSTASVIAGNGGTSAPTFVTLPLFNGSIQNNLTESDRSIINGQLTPHSHHQFHCATSTLSDSSQQQQHHIQIAQTTATLQQQQQQHIQANNSTTRVSGVDSNNNNNNTAPVLHVLQPSPSIFFSPYYLPHSAASQM</sequence>
<evidence type="ECO:0000256" key="12">
    <source>
        <dbReference type="SAM" id="MobiDB-lite"/>
    </source>
</evidence>
<feature type="compositionally biased region" description="Low complexity" evidence="12">
    <location>
        <begin position="283"/>
        <end position="302"/>
    </location>
</feature>
<dbReference type="PANTHER" id="PTHR24379:SF121">
    <property type="entry name" value="C2H2-TYPE DOMAIN-CONTAINING PROTEIN"/>
    <property type="match status" value="1"/>
</dbReference>
<feature type="region of interest" description="Disordered" evidence="12">
    <location>
        <begin position="988"/>
        <end position="1024"/>
    </location>
</feature>
<keyword evidence="4" id="KW-0677">Repeat</keyword>
<keyword evidence="5 11" id="KW-0863">Zinc-finger</keyword>
<reference evidence="14 15" key="1">
    <citation type="journal article" date="2019" name="PLoS Pathog.">
        <title>Genome sequence of the bovine parasite Schistosoma bovis Tanzania.</title>
        <authorList>
            <person name="Oey H."/>
            <person name="Zakrzewski M."/>
            <person name="Gobert G."/>
            <person name="Gravermann K."/>
            <person name="Stoye J."/>
            <person name="Jones M."/>
            <person name="Mcmanus D."/>
            <person name="Krause L."/>
        </authorList>
    </citation>
    <scope>NUCLEOTIDE SEQUENCE [LARGE SCALE GENOMIC DNA]</scope>
    <source>
        <strain evidence="14 15">TAN1997</strain>
    </source>
</reference>
<dbReference type="Pfam" id="PF00096">
    <property type="entry name" value="zf-C2H2"/>
    <property type="match status" value="4"/>
</dbReference>
<keyword evidence="8" id="KW-0238">DNA-binding</keyword>
<dbReference type="SUPFAM" id="SSF57667">
    <property type="entry name" value="beta-beta-alpha zinc fingers"/>
    <property type="match status" value="4"/>
</dbReference>
<proteinExistence type="inferred from homology"/>
<evidence type="ECO:0000256" key="6">
    <source>
        <dbReference type="ARBA" id="ARBA00022833"/>
    </source>
</evidence>
<dbReference type="PROSITE" id="PS50157">
    <property type="entry name" value="ZINC_FINGER_C2H2_2"/>
    <property type="match status" value="7"/>
</dbReference>
<feature type="domain" description="C2H2-type" evidence="13">
    <location>
        <begin position="766"/>
        <end position="793"/>
    </location>
</feature>